<comment type="caution">
    <text evidence="6">The sequence shown here is derived from an EMBL/GenBank/DDBJ whole genome shotgun (WGS) entry which is preliminary data.</text>
</comment>
<dbReference type="InterPro" id="IPR027417">
    <property type="entry name" value="P-loop_NTPase"/>
</dbReference>
<gene>
    <name evidence="6" type="ORF">AXK61_02770</name>
</gene>
<comment type="similarity">
    <text evidence="1">Belongs to the ABC transporter superfamily.</text>
</comment>
<reference evidence="6 7" key="1">
    <citation type="submission" date="2016-02" db="EMBL/GenBank/DDBJ databases">
        <authorList>
            <person name="Teng J.L."/>
            <person name="Tang Y."/>
            <person name="Huang Y."/>
            <person name="Guo F."/>
            <person name="Wei W."/>
            <person name="Chen J.H."/>
            <person name="Wong S.Y."/>
            <person name="Lau S.K."/>
            <person name="Woo P.C."/>
        </authorList>
    </citation>
    <scope>NUCLEOTIDE SEQUENCE [LARGE SCALE GENOMIC DNA]</scope>
    <source>
        <strain evidence="6 7">JCM 13375</strain>
    </source>
</reference>
<dbReference type="PROSITE" id="PS50893">
    <property type="entry name" value="ABC_TRANSPORTER_2"/>
    <property type="match status" value="1"/>
</dbReference>
<dbReference type="EMBL" id="LSRE01000012">
    <property type="protein sequence ID" value="KXO98531.1"/>
    <property type="molecule type" value="Genomic_DNA"/>
</dbReference>
<dbReference type="PANTHER" id="PTHR43335:SF3">
    <property type="entry name" value="ABC TRANSPORTER"/>
    <property type="match status" value="1"/>
</dbReference>
<dbReference type="Pfam" id="PF00005">
    <property type="entry name" value="ABC_tran"/>
    <property type="match status" value="1"/>
</dbReference>
<keyword evidence="7" id="KW-1185">Reference proteome</keyword>
<evidence type="ECO:0000256" key="2">
    <source>
        <dbReference type="ARBA" id="ARBA00022448"/>
    </source>
</evidence>
<proteinExistence type="inferred from homology"/>
<evidence type="ECO:0000256" key="4">
    <source>
        <dbReference type="ARBA" id="ARBA00022840"/>
    </source>
</evidence>
<protein>
    <submittedName>
        <fullName evidence="6">ABC transporter</fullName>
    </submittedName>
</protein>
<dbReference type="CDD" id="cd03230">
    <property type="entry name" value="ABC_DR_subfamily_A"/>
    <property type="match status" value="1"/>
</dbReference>
<sequence length="279" mass="29819">MTLVARGLSRTFKQHVAVADATLTLTPGRITGLVGPNGAGKTTLLLMLAGLLRPSSGGIELDGAPIAPEALRPRVGWMPDVFGTWDSLTPTEILTTFAKLYGVPSGEARTRAHALLERVHLSEFADRPAQVLSRGQKQRLGFARAMVHHPPVLLLDEPASGMDPRSRFELRDSLRALAGSGVAVLVSSHILSELAEMVDDVVMMARGRTEPPPESTTSTWRIRLLGEPAGGGVLVSFATEAEAAEHLQQVVADGTDVVEFARATNALEDSYFALEADRT</sequence>
<dbReference type="Gene3D" id="3.40.50.300">
    <property type="entry name" value="P-loop containing nucleotide triphosphate hydrolases"/>
    <property type="match status" value="1"/>
</dbReference>
<dbReference type="InterPro" id="IPR003439">
    <property type="entry name" value="ABC_transporter-like_ATP-bd"/>
</dbReference>
<dbReference type="SUPFAM" id="SSF52540">
    <property type="entry name" value="P-loop containing nucleoside triphosphate hydrolases"/>
    <property type="match status" value="1"/>
</dbReference>
<evidence type="ECO:0000256" key="1">
    <source>
        <dbReference type="ARBA" id="ARBA00005417"/>
    </source>
</evidence>
<dbReference type="PANTHER" id="PTHR43335">
    <property type="entry name" value="ABC TRANSPORTER, ATP-BINDING PROTEIN"/>
    <property type="match status" value="1"/>
</dbReference>
<dbReference type="SMART" id="SM00382">
    <property type="entry name" value="AAA"/>
    <property type="match status" value="1"/>
</dbReference>
<evidence type="ECO:0000259" key="5">
    <source>
        <dbReference type="PROSITE" id="PS50893"/>
    </source>
</evidence>
<name>A0A137ZK10_9ACTN</name>
<dbReference type="InterPro" id="IPR003593">
    <property type="entry name" value="AAA+_ATPase"/>
</dbReference>
<keyword evidence="2" id="KW-0813">Transport</keyword>
<accession>A0A137ZK10</accession>
<keyword evidence="4" id="KW-0067">ATP-binding</keyword>
<dbReference type="Proteomes" id="UP000070409">
    <property type="component" value="Unassembled WGS sequence"/>
</dbReference>
<keyword evidence="3" id="KW-0547">Nucleotide-binding</keyword>
<evidence type="ECO:0000313" key="6">
    <source>
        <dbReference type="EMBL" id="KXO98531.1"/>
    </source>
</evidence>
<dbReference type="RefSeq" id="WP_068745013.1">
    <property type="nucleotide sequence ID" value="NZ_LSRE01000012.1"/>
</dbReference>
<organism evidence="6 7">
    <name type="scientific">Tsukamurella pseudospumae</name>
    <dbReference type="NCBI Taxonomy" id="239498"/>
    <lineage>
        <taxon>Bacteria</taxon>
        <taxon>Bacillati</taxon>
        <taxon>Actinomycetota</taxon>
        <taxon>Actinomycetes</taxon>
        <taxon>Mycobacteriales</taxon>
        <taxon>Tsukamurellaceae</taxon>
        <taxon>Tsukamurella</taxon>
    </lineage>
</organism>
<evidence type="ECO:0000313" key="7">
    <source>
        <dbReference type="Proteomes" id="UP000070409"/>
    </source>
</evidence>
<feature type="domain" description="ABC transporter" evidence="5">
    <location>
        <begin position="3"/>
        <end position="231"/>
    </location>
</feature>
<evidence type="ECO:0000256" key="3">
    <source>
        <dbReference type="ARBA" id="ARBA00022741"/>
    </source>
</evidence>